<sequence length="214" mass="24314">MGDDVDQGWQRARGRHRYGRGKNHTRMDISTAKNYNKEKIDNLTTYFVTDFPVNFGAKALFNAFHHYGDIKEVVIPAKIDKGGRRFGFARFDRVVDPRQFEYELDTIIIGRDKISVNLSHFQRSEGAKCSEGMRDERKGNHDSNRNTSSFNRDKSLHQQSCDAAGGTYAQAVRRGGTSRQEGSQKQVAFSYEAEEHDMVRLKKAFIGVAENPGT</sequence>
<keyword evidence="1" id="KW-0694">RNA-binding</keyword>
<dbReference type="CDD" id="cd00590">
    <property type="entry name" value="RRM_SF"/>
    <property type="match status" value="1"/>
</dbReference>
<proteinExistence type="predicted"/>
<evidence type="ECO:0000259" key="3">
    <source>
        <dbReference type="PROSITE" id="PS50102"/>
    </source>
</evidence>
<protein>
    <recommendedName>
        <fullName evidence="3">RRM domain-containing protein</fullName>
    </recommendedName>
</protein>
<feature type="domain" description="RRM" evidence="3">
    <location>
        <begin position="44"/>
        <end position="121"/>
    </location>
</feature>
<dbReference type="Pfam" id="PF00076">
    <property type="entry name" value="RRM_1"/>
    <property type="match status" value="1"/>
</dbReference>
<evidence type="ECO:0000313" key="4">
    <source>
        <dbReference type="EMBL" id="MCI10210.1"/>
    </source>
</evidence>
<evidence type="ECO:0000256" key="2">
    <source>
        <dbReference type="SAM" id="MobiDB-lite"/>
    </source>
</evidence>
<dbReference type="AlphaFoldDB" id="A0A392PFF8"/>
<evidence type="ECO:0000313" key="5">
    <source>
        <dbReference type="Proteomes" id="UP000265520"/>
    </source>
</evidence>
<feature type="region of interest" description="Disordered" evidence="2">
    <location>
        <begin position="125"/>
        <end position="185"/>
    </location>
</feature>
<dbReference type="Proteomes" id="UP000265520">
    <property type="component" value="Unassembled WGS sequence"/>
</dbReference>
<dbReference type="InterPro" id="IPR000504">
    <property type="entry name" value="RRM_dom"/>
</dbReference>
<dbReference type="GO" id="GO:0003723">
    <property type="term" value="F:RNA binding"/>
    <property type="evidence" value="ECO:0007669"/>
    <property type="project" value="UniProtKB-UniRule"/>
</dbReference>
<dbReference type="InterPro" id="IPR035979">
    <property type="entry name" value="RBD_domain_sf"/>
</dbReference>
<evidence type="ECO:0000256" key="1">
    <source>
        <dbReference type="PROSITE-ProRule" id="PRU00176"/>
    </source>
</evidence>
<feature type="compositionally biased region" description="Basic residues" evidence="2">
    <location>
        <begin position="12"/>
        <end position="24"/>
    </location>
</feature>
<dbReference type="InterPro" id="IPR012677">
    <property type="entry name" value="Nucleotide-bd_a/b_plait_sf"/>
</dbReference>
<feature type="region of interest" description="Disordered" evidence="2">
    <location>
        <begin position="1"/>
        <end position="25"/>
    </location>
</feature>
<feature type="compositionally biased region" description="Basic and acidic residues" evidence="2">
    <location>
        <begin position="125"/>
        <end position="144"/>
    </location>
</feature>
<reference evidence="4 5" key="1">
    <citation type="journal article" date="2018" name="Front. Plant Sci.">
        <title>Red Clover (Trifolium pratense) and Zigzag Clover (T. medium) - A Picture of Genomic Similarities and Differences.</title>
        <authorList>
            <person name="Dluhosova J."/>
            <person name="Istvanek J."/>
            <person name="Nedelnik J."/>
            <person name="Repkova J."/>
        </authorList>
    </citation>
    <scope>NUCLEOTIDE SEQUENCE [LARGE SCALE GENOMIC DNA]</scope>
    <source>
        <strain evidence="5">cv. 10/8</strain>
        <tissue evidence="4">Leaf</tissue>
    </source>
</reference>
<dbReference type="Gene3D" id="3.30.70.330">
    <property type="match status" value="1"/>
</dbReference>
<dbReference type="PROSITE" id="PS50102">
    <property type="entry name" value="RRM"/>
    <property type="match status" value="1"/>
</dbReference>
<organism evidence="4 5">
    <name type="scientific">Trifolium medium</name>
    <dbReference type="NCBI Taxonomy" id="97028"/>
    <lineage>
        <taxon>Eukaryota</taxon>
        <taxon>Viridiplantae</taxon>
        <taxon>Streptophyta</taxon>
        <taxon>Embryophyta</taxon>
        <taxon>Tracheophyta</taxon>
        <taxon>Spermatophyta</taxon>
        <taxon>Magnoliopsida</taxon>
        <taxon>eudicotyledons</taxon>
        <taxon>Gunneridae</taxon>
        <taxon>Pentapetalae</taxon>
        <taxon>rosids</taxon>
        <taxon>fabids</taxon>
        <taxon>Fabales</taxon>
        <taxon>Fabaceae</taxon>
        <taxon>Papilionoideae</taxon>
        <taxon>50 kb inversion clade</taxon>
        <taxon>NPAAA clade</taxon>
        <taxon>Hologalegina</taxon>
        <taxon>IRL clade</taxon>
        <taxon>Trifolieae</taxon>
        <taxon>Trifolium</taxon>
    </lineage>
</organism>
<dbReference type="SUPFAM" id="SSF54928">
    <property type="entry name" value="RNA-binding domain, RBD"/>
    <property type="match status" value="1"/>
</dbReference>
<keyword evidence="5" id="KW-1185">Reference proteome</keyword>
<dbReference type="EMBL" id="LXQA010075383">
    <property type="protein sequence ID" value="MCI10210.1"/>
    <property type="molecule type" value="Genomic_DNA"/>
</dbReference>
<accession>A0A392PFF8</accession>
<comment type="caution">
    <text evidence="4">The sequence shown here is derived from an EMBL/GenBank/DDBJ whole genome shotgun (WGS) entry which is preliminary data.</text>
</comment>
<feature type="non-terminal residue" evidence="4">
    <location>
        <position position="214"/>
    </location>
</feature>
<name>A0A392PFF8_9FABA</name>